<keyword evidence="1" id="KW-0175">Coiled coil</keyword>
<accession>A0AAD5U2A5</accession>
<evidence type="ECO:0000313" key="2">
    <source>
        <dbReference type="EMBL" id="KAJ3221995.1"/>
    </source>
</evidence>
<feature type="coiled-coil region" evidence="1">
    <location>
        <begin position="30"/>
        <end position="64"/>
    </location>
</feature>
<dbReference type="AlphaFoldDB" id="A0AAD5U2A5"/>
<proteinExistence type="predicted"/>
<name>A0AAD5U2A5_9FUNG</name>
<comment type="caution">
    <text evidence="2">The sequence shown here is derived from an EMBL/GenBank/DDBJ whole genome shotgun (WGS) entry which is preliminary data.</text>
</comment>
<keyword evidence="3" id="KW-1185">Reference proteome</keyword>
<sequence length="724" mass="83839">MTTKKLLNNSKINHNESFILNDKFISKSSIIDIKNLLTEKQKELDEKEKQLIEKRKLLQEKDNVILSLIDTKSVLQNELTKKIIRINELEEYISKNKKLLQGKEAVFQEKFNAENVGITEEQGIVEEVVEEEFTVAPLKIASDLTASKLSYYKESNKLNGSKESRKLGVSIKQPMESFSSVPLQNEKKLSKIVAQNKIQYIKNSVFSNDIIRNTNKLNHLNNIDKKKEKMKNCDDSIKFDKIFVNGICNTSELLKEKTSDLNTSRGEVNVNRKSTQIFEKKNLSTSAKSEVTMIMEMILNLNDVNSMKNLFNLNLLKRLAMEEGLFNKVIGKCLNECKKSMHNGLVPKFHFDNRNNKKLALYLGGKQLLSMQEKIGTSQGNCLTLHEENLGHHVVDRYVKDLHYSIIRNELKPNSLYTACLKSRILATIWKIKNSKFKPLVLLFDLLRENDFDLTWKSGFFNDFCEKKKNEEIFLPNFILPIYYNIIFVWKGVLSNNLDRRQCCITEITIKIIMHNLSLLVSVNQNIKKKVSSFLLIDTPIPNISEHLQELVKEICCRIYNVYHPKVSPNESKTESQLQEAELFKSLELCCNHVTWDERFEVIQTFWPMLADEKHNAKVLHLISSICRESLKQSSSSLSKKLNLDWIRREFGIILEKFKFESTLVGNGIEFNIAKVLFELLLLLPAKDFNSYCAPLQSWFTALSLEKLKLMPVEFKAELEYIFS</sequence>
<protein>
    <submittedName>
        <fullName evidence="2">Uncharacterized protein</fullName>
    </submittedName>
</protein>
<dbReference type="EMBL" id="JADGJW010000197">
    <property type="protein sequence ID" value="KAJ3221995.1"/>
    <property type="molecule type" value="Genomic_DNA"/>
</dbReference>
<reference evidence="2" key="1">
    <citation type="submission" date="2020-05" db="EMBL/GenBank/DDBJ databases">
        <title>Phylogenomic resolution of chytrid fungi.</title>
        <authorList>
            <person name="Stajich J.E."/>
            <person name="Amses K."/>
            <person name="Simmons R."/>
            <person name="Seto K."/>
            <person name="Myers J."/>
            <person name="Bonds A."/>
            <person name="Quandt C.A."/>
            <person name="Barry K."/>
            <person name="Liu P."/>
            <person name="Grigoriev I."/>
            <person name="Longcore J.E."/>
            <person name="James T.Y."/>
        </authorList>
    </citation>
    <scope>NUCLEOTIDE SEQUENCE</scope>
    <source>
        <strain evidence="2">JEL0476</strain>
    </source>
</reference>
<evidence type="ECO:0000256" key="1">
    <source>
        <dbReference type="SAM" id="Coils"/>
    </source>
</evidence>
<organism evidence="2 3">
    <name type="scientific">Clydaea vesicula</name>
    <dbReference type="NCBI Taxonomy" id="447962"/>
    <lineage>
        <taxon>Eukaryota</taxon>
        <taxon>Fungi</taxon>
        <taxon>Fungi incertae sedis</taxon>
        <taxon>Chytridiomycota</taxon>
        <taxon>Chytridiomycota incertae sedis</taxon>
        <taxon>Chytridiomycetes</taxon>
        <taxon>Lobulomycetales</taxon>
        <taxon>Lobulomycetaceae</taxon>
        <taxon>Clydaea</taxon>
    </lineage>
</organism>
<gene>
    <name evidence="2" type="ORF">HK099_002812</name>
</gene>
<evidence type="ECO:0000313" key="3">
    <source>
        <dbReference type="Proteomes" id="UP001211065"/>
    </source>
</evidence>
<dbReference type="Proteomes" id="UP001211065">
    <property type="component" value="Unassembled WGS sequence"/>
</dbReference>